<feature type="non-terminal residue" evidence="1">
    <location>
        <position position="74"/>
    </location>
</feature>
<dbReference type="Proteomes" id="UP000243515">
    <property type="component" value="Unassembled WGS sequence"/>
</dbReference>
<gene>
    <name evidence="1" type="ORF">Egran_03621</name>
</gene>
<reference evidence="1 2" key="1">
    <citation type="journal article" date="2015" name="Environ. Microbiol.">
        <title>Metagenome sequence of Elaphomyces granulatus from sporocarp tissue reveals Ascomycota ectomycorrhizal fingerprints of genome expansion and a Proteobacteria-rich microbiome.</title>
        <authorList>
            <person name="Quandt C.A."/>
            <person name="Kohler A."/>
            <person name="Hesse C.N."/>
            <person name="Sharpton T.J."/>
            <person name="Martin F."/>
            <person name="Spatafora J.W."/>
        </authorList>
    </citation>
    <scope>NUCLEOTIDE SEQUENCE [LARGE SCALE GENOMIC DNA]</scope>
    <source>
        <strain evidence="1 2">OSC145934</strain>
    </source>
</reference>
<accession>A0A232LWX3</accession>
<dbReference type="OrthoDB" id="4207238at2759"/>
<proteinExistence type="predicted"/>
<evidence type="ECO:0000313" key="1">
    <source>
        <dbReference type="EMBL" id="OXV08616.1"/>
    </source>
</evidence>
<evidence type="ECO:0000313" key="2">
    <source>
        <dbReference type="Proteomes" id="UP000243515"/>
    </source>
</evidence>
<protein>
    <submittedName>
        <fullName evidence="1">Uncharacterized protein</fullName>
    </submittedName>
</protein>
<sequence>MEDLYFLDPTHLYKAFMSSDIAANMHSGMAEYHDFPSELHHSPCWASSIRTTSGCFAHYPNGSPIFPSDFVQYK</sequence>
<organism evidence="1 2">
    <name type="scientific">Elaphomyces granulatus</name>
    <dbReference type="NCBI Taxonomy" id="519963"/>
    <lineage>
        <taxon>Eukaryota</taxon>
        <taxon>Fungi</taxon>
        <taxon>Dikarya</taxon>
        <taxon>Ascomycota</taxon>
        <taxon>Pezizomycotina</taxon>
        <taxon>Eurotiomycetes</taxon>
        <taxon>Eurotiomycetidae</taxon>
        <taxon>Eurotiales</taxon>
        <taxon>Elaphomycetaceae</taxon>
        <taxon>Elaphomyces</taxon>
    </lineage>
</organism>
<dbReference type="EMBL" id="NPHW01003989">
    <property type="protein sequence ID" value="OXV08616.1"/>
    <property type="molecule type" value="Genomic_DNA"/>
</dbReference>
<dbReference type="AlphaFoldDB" id="A0A232LWX3"/>
<keyword evidence="2" id="KW-1185">Reference proteome</keyword>
<name>A0A232LWX3_9EURO</name>
<comment type="caution">
    <text evidence="1">The sequence shown here is derived from an EMBL/GenBank/DDBJ whole genome shotgun (WGS) entry which is preliminary data.</text>
</comment>